<dbReference type="EMBL" id="JACHIH010000002">
    <property type="protein sequence ID" value="MBB5045815.1"/>
    <property type="molecule type" value="Genomic_DNA"/>
</dbReference>
<protein>
    <submittedName>
        <fullName evidence="3">Putative low-complexity protein</fullName>
    </submittedName>
</protein>
<evidence type="ECO:0000313" key="4">
    <source>
        <dbReference type="Proteomes" id="UP000542353"/>
    </source>
</evidence>
<keyword evidence="4" id="KW-1185">Reference proteome</keyword>
<sequence>MKAKINLAMIAGAALLATTLGASAQSQTDSNGNAMGSQHVGNGVHKSTGTKHKGTVGSAGMNRTTPPPASSQGDVGPAGNNNGTR</sequence>
<feature type="signal peptide" evidence="2">
    <location>
        <begin position="1"/>
        <end position="24"/>
    </location>
</feature>
<keyword evidence="2" id="KW-0732">Signal</keyword>
<feature type="region of interest" description="Disordered" evidence="1">
    <location>
        <begin position="22"/>
        <end position="85"/>
    </location>
</feature>
<dbReference type="Proteomes" id="UP000542353">
    <property type="component" value="Unassembled WGS sequence"/>
</dbReference>
<proteinExistence type="predicted"/>
<evidence type="ECO:0000313" key="3">
    <source>
        <dbReference type="EMBL" id="MBB5045815.1"/>
    </source>
</evidence>
<accession>A0A7W8DXJ5</accession>
<feature type="chain" id="PRO_5031111892" evidence="2">
    <location>
        <begin position="25"/>
        <end position="85"/>
    </location>
</feature>
<dbReference type="AlphaFoldDB" id="A0A7W8DXJ5"/>
<dbReference type="RefSeq" id="WP_184254044.1">
    <property type="nucleotide sequence ID" value="NZ_JACHIH010000002.1"/>
</dbReference>
<reference evidence="3 4" key="1">
    <citation type="submission" date="2020-08" db="EMBL/GenBank/DDBJ databases">
        <title>Genomic Encyclopedia of Type Strains, Phase IV (KMG-IV): sequencing the most valuable type-strain genomes for metagenomic binning, comparative biology and taxonomic classification.</title>
        <authorList>
            <person name="Goeker M."/>
        </authorList>
    </citation>
    <scope>NUCLEOTIDE SEQUENCE [LARGE SCALE GENOMIC DNA]</scope>
    <source>
        <strain evidence="3 4">DSM 12706</strain>
    </source>
</reference>
<feature type="compositionally biased region" description="Polar residues" evidence="1">
    <location>
        <begin position="25"/>
        <end position="40"/>
    </location>
</feature>
<evidence type="ECO:0000256" key="1">
    <source>
        <dbReference type="SAM" id="MobiDB-lite"/>
    </source>
</evidence>
<evidence type="ECO:0000256" key="2">
    <source>
        <dbReference type="SAM" id="SignalP"/>
    </source>
</evidence>
<gene>
    <name evidence="3" type="ORF">HNR60_000550</name>
</gene>
<organism evidence="3 4">
    <name type="scientific">Rhodopseudomonas rhenobacensis</name>
    <dbReference type="NCBI Taxonomy" id="87461"/>
    <lineage>
        <taxon>Bacteria</taxon>
        <taxon>Pseudomonadati</taxon>
        <taxon>Pseudomonadota</taxon>
        <taxon>Alphaproteobacteria</taxon>
        <taxon>Hyphomicrobiales</taxon>
        <taxon>Nitrobacteraceae</taxon>
        <taxon>Rhodopseudomonas</taxon>
    </lineage>
</organism>
<name>A0A7W8DXJ5_9BRAD</name>
<comment type="caution">
    <text evidence="3">The sequence shown here is derived from an EMBL/GenBank/DDBJ whole genome shotgun (WGS) entry which is preliminary data.</text>
</comment>